<protein>
    <recommendedName>
        <fullName evidence="3">Serine protease</fullName>
    </recommendedName>
</protein>
<comment type="caution">
    <text evidence="1">The sequence shown here is derived from an EMBL/GenBank/DDBJ whole genome shotgun (WGS) entry which is preliminary data.</text>
</comment>
<dbReference type="SUPFAM" id="SSF50494">
    <property type="entry name" value="Trypsin-like serine proteases"/>
    <property type="match status" value="1"/>
</dbReference>
<evidence type="ECO:0008006" key="3">
    <source>
        <dbReference type="Google" id="ProtNLM"/>
    </source>
</evidence>
<dbReference type="Pfam" id="PF13365">
    <property type="entry name" value="Trypsin_2"/>
    <property type="match status" value="1"/>
</dbReference>
<proteinExistence type="predicted"/>
<dbReference type="AlphaFoldDB" id="A0A1G2R3I1"/>
<name>A0A1G2R3I1_9BACT</name>
<dbReference type="InterPro" id="IPR009003">
    <property type="entry name" value="Peptidase_S1_PA"/>
</dbReference>
<dbReference type="Proteomes" id="UP000178092">
    <property type="component" value="Unassembled WGS sequence"/>
</dbReference>
<evidence type="ECO:0000313" key="1">
    <source>
        <dbReference type="EMBL" id="OHA67353.1"/>
    </source>
</evidence>
<dbReference type="EMBL" id="MHTV01000012">
    <property type="protein sequence ID" value="OHA67353.1"/>
    <property type="molecule type" value="Genomic_DNA"/>
</dbReference>
<organism evidence="1 2">
    <name type="scientific">Candidatus Wildermuthbacteria bacterium RIFCSPHIGHO2_02_FULL_45_25</name>
    <dbReference type="NCBI Taxonomy" id="1802450"/>
    <lineage>
        <taxon>Bacteria</taxon>
        <taxon>Candidatus Wildermuthiibacteriota</taxon>
    </lineage>
</organism>
<dbReference type="InterPro" id="IPR043504">
    <property type="entry name" value="Peptidase_S1_PA_chymotrypsin"/>
</dbReference>
<dbReference type="Gene3D" id="2.40.10.10">
    <property type="entry name" value="Trypsin-like serine proteases"/>
    <property type="match status" value="2"/>
</dbReference>
<sequence length="245" mass="26575">MARSLRQVLMIIGVFGAGALGGIWSQSLFLPYLASQEFSRDWQFIKDWSSRTTVVREVHEIIITEPAALERAVENTQKTTVLVEAVQGQKSIISTGFISSADGVVITSATAAPVDYEVRVWLQGNEAALPANIVKRDATLNLAVLKVERTGLQTAGFIEMSAISPGKEVFALERAQNNEGVSIAVEKGIIRQIVGEKIFTDFQKISLNGSPIFTLKGDVAGLLVLDTKKQLHAVSAQEARSFLGF</sequence>
<gene>
    <name evidence="1" type="ORF">A3C04_01715</name>
</gene>
<reference evidence="1 2" key="1">
    <citation type="journal article" date="2016" name="Nat. Commun.">
        <title>Thousands of microbial genomes shed light on interconnected biogeochemical processes in an aquifer system.</title>
        <authorList>
            <person name="Anantharaman K."/>
            <person name="Brown C.T."/>
            <person name="Hug L.A."/>
            <person name="Sharon I."/>
            <person name="Castelle C.J."/>
            <person name="Probst A.J."/>
            <person name="Thomas B.C."/>
            <person name="Singh A."/>
            <person name="Wilkins M.J."/>
            <person name="Karaoz U."/>
            <person name="Brodie E.L."/>
            <person name="Williams K.H."/>
            <person name="Hubbard S.S."/>
            <person name="Banfield J.F."/>
        </authorList>
    </citation>
    <scope>NUCLEOTIDE SEQUENCE [LARGE SCALE GENOMIC DNA]</scope>
</reference>
<evidence type="ECO:0000313" key="2">
    <source>
        <dbReference type="Proteomes" id="UP000178092"/>
    </source>
</evidence>
<accession>A0A1G2R3I1</accession>